<accession>A0ABC9Y4F3</accession>
<reference evidence="2 3" key="1">
    <citation type="submission" date="2024-06" db="EMBL/GenBank/DDBJ databases">
        <title>The draft genome of Grus japonensis, version 3.</title>
        <authorList>
            <person name="Nabeshima K."/>
            <person name="Suzuki S."/>
            <person name="Onuma M."/>
        </authorList>
    </citation>
    <scope>NUCLEOTIDE SEQUENCE [LARGE SCALE GENOMIC DNA]</scope>
    <source>
        <strain evidence="2 3">451A</strain>
    </source>
</reference>
<name>A0ABC9Y4F3_GRUJA</name>
<protein>
    <submittedName>
        <fullName evidence="2">Uncharacterized protein</fullName>
    </submittedName>
</protein>
<organism evidence="2 3">
    <name type="scientific">Grus japonensis</name>
    <name type="common">Japanese crane</name>
    <name type="synonym">Red-crowned crane</name>
    <dbReference type="NCBI Taxonomy" id="30415"/>
    <lineage>
        <taxon>Eukaryota</taxon>
        <taxon>Metazoa</taxon>
        <taxon>Chordata</taxon>
        <taxon>Craniata</taxon>
        <taxon>Vertebrata</taxon>
        <taxon>Euteleostomi</taxon>
        <taxon>Archelosauria</taxon>
        <taxon>Archosauria</taxon>
        <taxon>Dinosauria</taxon>
        <taxon>Saurischia</taxon>
        <taxon>Theropoda</taxon>
        <taxon>Coelurosauria</taxon>
        <taxon>Aves</taxon>
        <taxon>Neognathae</taxon>
        <taxon>Neoaves</taxon>
        <taxon>Gruiformes</taxon>
        <taxon>Gruidae</taxon>
        <taxon>Grus</taxon>
    </lineage>
</organism>
<feature type="compositionally biased region" description="Acidic residues" evidence="1">
    <location>
        <begin position="44"/>
        <end position="70"/>
    </location>
</feature>
<gene>
    <name evidence="2" type="ORF">GRJ2_002949400</name>
</gene>
<comment type="caution">
    <text evidence="2">The sequence shown here is derived from an EMBL/GenBank/DDBJ whole genome shotgun (WGS) entry which is preliminary data.</text>
</comment>
<feature type="compositionally biased region" description="Basic and acidic residues" evidence="1">
    <location>
        <begin position="1"/>
        <end position="21"/>
    </location>
</feature>
<evidence type="ECO:0000313" key="3">
    <source>
        <dbReference type="Proteomes" id="UP001623348"/>
    </source>
</evidence>
<feature type="region of interest" description="Disordered" evidence="1">
    <location>
        <begin position="1"/>
        <end position="70"/>
    </location>
</feature>
<evidence type="ECO:0000313" key="2">
    <source>
        <dbReference type="EMBL" id="GAB0204838.1"/>
    </source>
</evidence>
<dbReference type="Proteomes" id="UP001623348">
    <property type="component" value="Unassembled WGS sequence"/>
</dbReference>
<dbReference type="AlphaFoldDB" id="A0ABC9Y4F3"/>
<evidence type="ECO:0000256" key="1">
    <source>
        <dbReference type="SAM" id="MobiDB-lite"/>
    </source>
</evidence>
<proteinExistence type="predicted"/>
<dbReference type="EMBL" id="BAAFJT010000040">
    <property type="protein sequence ID" value="GAB0204838.1"/>
    <property type="molecule type" value="Genomic_DNA"/>
</dbReference>
<keyword evidence="3" id="KW-1185">Reference proteome</keyword>
<sequence length="70" mass="8305">MTFAEDFKKRGVKEEKQEYESTYRGPILRQGQLPQLIFGKNINDDNDDDNEEEEEEEENDDDDDDDDDDD</sequence>